<gene>
    <name evidence="2" type="ORF">SAMN04488112_1167</name>
</gene>
<reference evidence="2 3" key="1">
    <citation type="submission" date="2016-10" db="EMBL/GenBank/DDBJ databases">
        <authorList>
            <person name="de Groot N.N."/>
        </authorList>
    </citation>
    <scope>NUCLEOTIDE SEQUENCE [LARGE SCALE GENOMIC DNA]</scope>
    <source>
        <strain evidence="2 3">DSM 45514</strain>
    </source>
</reference>
<sequence>MRAGWIRKSVFLVLAMFIVVNLLPFYSIAFADSVIPEGPAQPGDSVQPGDPIQPEDPVTPDEHVNPEESPQGGDASKGGEPNGGTPGEGGKGSESQIDWLNSDIYKVGKLTLKDLFHGLADYTVTLKDLGSADKMDWWGFGTSSYSFHSTFIRGAIGLNVSGKGGDQLALDIWESVDNVVGLTGYFDMQKVRGLFTGSRTIQGLFTRGGSAVGLGQESGNIFTQLTKPAAPLSTFAKVGGITGIGLSTIETSVNTYNAFVAEDGSVEQADASLGIVKGLGGIAIASAVFIGGPIGLAVAAGGVAAVAIGAFGKYFTDHPTVRKAVTAPVRYAKKGFHAVKNGVTHAAKKVGDGIKSAGNKVKDFLGF</sequence>
<name>A0A1G6PBJ0_9BACL</name>
<dbReference type="STRING" id="1236220.SAMN04488112_1167"/>
<evidence type="ECO:0000313" key="2">
    <source>
        <dbReference type="EMBL" id="SDC76896.1"/>
    </source>
</evidence>
<dbReference type="EMBL" id="FMZA01000016">
    <property type="protein sequence ID" value="SDC76896.1"/>
    <property type="molecule type" value="Genomic_DNA"/>
</dbReference>
<evidence type="ECO:0000256" key="1">
    <source>
        <dbReference type="SAM" id="MobiDB-lite"/>
    </source>
</evidence>
<feature type="region of interest" description="Disordered" evidence="1">
    <location>
        <begin position="39"/>
        <end position="94"/>
    </location>
</feature>
<dbReference type="Proteomes" id="UP000199387">
    <property type="component" value="Unassembled WGS sequence"/>
</dbReference>
<organism evidence="2 3">
    <name type="scientific">Melghirimyces thermohalophilus</name>
    <dbReference type="NCBI Taxonomy" id="1236220"/>
    <lineage>
        <taxon>Bacteria</taxon>
        <taxon>Bacillati</taxon>
        <taxon>Bacillota</taxon>
        <taxon>Bacilli</taxon>
        <taxon>Bacillales</taxon>
        <taxon>Thermoactinomycetaceae</taxon>
        <taxon>Melghirimyces</taxon>
    </lineage>
</organism>
<dbReference type="AlphaFoldDB" id="A0A1G6PBJ0"/>
<accession>A0A1G6PBJ0</accession>
<protein>
    <submittedName>
        <fullName evidence="2">Uncharacterized protein</fullName>
    </submittedName>
</protein>
<dbReference type="RefSeq" id="WP_091571338.1">
    <property type="nucleotide sequence ID" value="NZ_FMZA01000016.1"/>
</dbReference>
<evidence type="ECO:0000313" key="3">
    <source>
        <dbReference type="Proteomes" id="UP000199387"/>
    </source>
</evidence>
<keyword evidence="3" id="KW-1185">Reference proteome</keyword>
<feature type="compositionally biased region" description="Gly residues" evidence="1">
    <location>
        <begin position="80"/>
        <end position="92"/>
    </location>
</feature>
<proteinExistence type="predicted"/>